<organism evidence="2 3">
    <name type="scientific">Apibacter adventoris</name>
    <dbReference type="NCBI Taxonomy" id="1679466"/>
    <lineage>
        <taxon>Bacteria</taxon>
        <taxon>Pseudomonadati</taxon>
        <taxon>Bacteroidota</taxon>
        <taxon>Flavobacteriia</taxon>
        <taxon>Flavobacteriales</taxon>
        <taxon>Weeksellaceae</taxon>
        <taxon>Apibacter</taxon>
    </lineage>
</organism>
<dbReference type="GO" id="GO:0003677">
    <property type="term" value="F:DNA binding"/>
    <property type="evidence" value="ECO:0007669"/>
    <property type="project" value="UniProtKB-KW"/>
</dbReference>
<dbReference type="RefSeq" id="WP_105247386.1">
    <property type="nucleotide sequence ID" value="NZ_PSZM01000045.1"/>
</dbReference>
<dbReference type="OrthoDB" id="597977at2"/>
<dbReference type="InterPro" id="IPR041657">
    <property type="entry name" value="HTH_17"/>
</dbReference>
<evidence type="ECO:0000259" key="1">
    <source>
        <dbReference type="Pfam" id="PF12728"/>
    </source>
</evidence>
<dbReference type="Proteomes" id="UP000238042">
    <property type="component" value="Unassembled WGS sequence"/>
</dbReference>
<reference evidence="2 3" key="1">
    <citation type="submission" date="2018-02" db="EMBL/GenBank/DDBJ databases">
        <title>Genome sequences of Apibacter spp., gut symbionts of Asian honey bees.</title>
        <authorList>
            <person name="Kwong W.K."/>
            <person name="Steele M.I."/>
            <person name="Moran N.A."/>
        </authorList>
    </citation>
    <scope>NUCLEOTIDE SEQUENCE [LARGE SCALE GENOMIC DNA]</scope>
    <source>
        <strain evidence="3">wkB301</strain>
    </source>
</reference>
<dbReference type="InterPro" id="IPR009061">
    <property type="entry name" value="DNA-bd_dom_put_sf"/>
</dbReference>
<comment type="caution">
    <text evidence="2">The sequence shown here is derived from an EMBL/GenBank/DDBJ whole genome shotgun (WGS) entry which is preliminary data.</text>
</comment>
<feature type="domain" description="Helix-turn-helix" evidence="1">
    <location>
        <begin position="23"/>
        <end position="72"/>
    </location>
</feature>
<sequence>MIKDFNKSKNSQKLQMVTQKEILSFKEAVLYLDVSESFLYKLTSKKAICFSKPNNGKIYFKKSDLDRWMLQNQSKSIEILEEELNQKIKQNGKSK</sequence>
<dbReference type="SUPFAM" id="SSF46955">
    <property type="entry name" value="Putative DNA-binding domain"/>
    <property type="match status" value="1"/>
</dbReference>
<evidence type="ECO:0000313" key="3">
    <source>
        <dbReference type="Proteomes" id="UP000238042"/>
    </source>
</evidence>
<dbReference type="EMBL" id="PSZM01000045">
    <property type="protein sequence ID" value="PQL90741.1"/>
    <property type="molecule type" value="Genomic_DNA"/>
</dbReference>
<proteinExistence type="predicted"/>
<dbReference type="Pfam" id="PF12728">
    <property type="entry name" value="HTH_17"/>
    <property type="match status" value="1"/>
</dbReference>
<evidence type="ECO:0000313" key="2">
    <source>
        <dbReference type="EMBL" id="PQL90741.1"/>
    </source>
</evidence>
<name>A0A2S8A848_9FLAO</name>
<keyword evidence="2" id="KW-0238">DNA-binding</keyword>
<gene>
    <name evidence="2" type="ORF">C4S77_09800</name>
</gene>
<protein>
    <submittedName>
        <fullName evidence="2">DNA-binding protein</fullName>
    </submittedName>
</protein>
<dbReference type="AlphaFoldDB" id="A0A2S8A848"/>
<accession>A0A2S8A848</accession>
<keyword evidence="3" id="KW-1185">Reference proteome</keyword>